<reference evidence="1 2" key="1">
    <citation type="submission" date="2019-04" db="EMBL/GenBank/DDBJ databases">
        <title>Rhodococcus oryzae sp. nov., a novel actinomycete isolated from rhizosphere soil of rice (Oryza sativa L.).</title>
        <authorList>
            <person name="Li C."/>
        </authorList>
    </citation>
    <scope>NUCLEOTIDE SEQUENCE [LARGE SCALE GENOMIC DNA]</scope>
    <source>
        <strain evidence="1 2">NEAU-CX67</strain>
    </source>
</reference>
<dbReference type="SUPFAM" id="SSF51735">
    <property type="entry name" value="NAD(P)-binding Rossmann-fold domains"/>
    <property type="match status" value="1"/>
</dbReference>
<dbReference type="PANTHER" id="PTHR43162:SF1">
    <property type="entry name" value="PRESTALK A DIFFERENTIATION PROTEIN A"/>
    <property type="match status" value="1"/>
</dbReference>
<proteinExistence type="predicted"/>
<dbReference type="InterPro" id="IPR051604">
    <property type="entry name" value="Ergot_Alk_Oxidoreductase"/>
</dbReference>
<protein>
    <submittedName>
        <fullName evidence="1">NmrA family transcriptional regulator</fullName>
    </submittedName>
</protein>
<organism evidence="1 2">
    <name type="scientific">Rhodococcus oryzae</name>
    <dbReference type="NCBI Taxonomy" id="2571143"/>
    <lineage>
        <taxon>Bacteria</taxon>
        <taxon>Bacillati</taxon>
        <taxon>Actinomycetota</taxon>
        <taxon>Actinomycetes</taxon>
        <taxon>Mycobacteriales</taxon>
        <taxon>Nocardiaceae</taxon>
        <taxon>Rhodococcus</taxon>
    </lineage>
</organism>
<dbReference type="Gene3D" id="3.90.25.10">
    <property type="entry name" value="UDP-galactose 4-epimerase, domain 1"/>
    <property type="match status" value="1"/>
</dbReference>
<dbReference type="Proteomes" id="UP000305109">
    <property type="component" value="Unassembled WGS sequence"/>
</dbReference>
<accession>A0ABY2RJC7</accession>
<dbReference type="Gene3D" id="3.40.50.720">
    <property type="entry name" value="NAD(P)-binding Rossmann-like Domain"/>
    <property type="match status" value="1"/>
</dbReference>
<sequence length="279" mass="29329">MNVHASNPTTLVLGGTGKTGRRVAQRLTGLDLPVRLGTRSGGVPFDWEDTATWEPALEGMTAAYISYYPDLAAPGAVEAIASFSELAVDRGVRRLVLLSGRGEVEAQACEKALTDSGADTTILRASWFAQNFSEGYLLDPILAGQVYLPAGDIPEPFVDVEDIADVALTALTQPGHTGEIYELTGPRAITFAEAVGTIATAAGRTIDYVQVPAEDFAEGLAAEQVPADVVELLMYLFTTVLDGRNAEPGDGVRRALGRAPRDFAGYASAAAATGIWNVG</sequence>
<comment type="caution">
    <text evidence="1">The sequence shown here is derived from an EMBL/GenBank/DDBJ whole genome shotgun (WGS) entry which is preliminary data.</text>
</comment>
<dbReference type="EMBL" id="SUMD01000005">
    <property type="protein sequence ID" value="TJZ77777.1"/>
    <property type="molecule type" value="Genomic_DNA"/>
</dbReference>
<name>A0ABY2RJC7_9NOCA</name>
<dbReference type="PANTHER" id="PTHR43162">
    <property type="match status" value="1"/>
</dbReference>
<evidence type="ECO:0000313" key="2">
    <source>
        <dbReference type="Proteomes" id="UP000305109"/>
    </source>
</evidence>
<evidence type="ECO:0000313" key="1">
    <source>
        <dbReference type="EMBL" id="TJZ77777.1"/>
    </source>
</evidence>
<keyword evidence="2" id="KW-1185">Reference proteome</keyword>
<dbReference type="RefSeq" id="WP_136910017.1">
    <property type="nucleotide sequence ID" value="NZ_SUMD01000005.1"/>
</dbReference>
<dbReference type="InterPro" id="IPR036291">
    <property type="entry name" value="NAD(P)-bd_dom_sf"/>
</dbReference>
<gene>
    <name evidence="1" type="ORF">FCG67_11915</name>
</gene>